<accession>A0A427AVB7</accession>
<sequence>MVAARVTCYASRINGHHTGRGIGVHVAPSRDASPALERAVSRLAYPIHGEHRIRIADAKDAYVGDTKSAHATWNFD</sequence>
<name>A0A427AVB7_ENSVE</name>
<reference evidence="1 2" key="1">
    <citation type="journal article" date="2014" name="Agronomy (Basel)">
        <title>A Draft Genome Sequence for Ensete ventricosum, the Drought-Tolerant Tree Against Hunger.</title>
        <authorList>
            <person name="Harrison J."/>
            <person name="Moore K.A."/>
            <person name="Paszkiewicz K."/>
            <person name="Jones T."/>
            <person name="Grant M."/>
            <person name="Ambacheew D."/>
            <person name="Muzemil S."/>
            <person name="Studholme D.J."/>
        </authorList>
    </citation>
    <scope>NUCLEOTIDE SEQUENCE [LARGE SCALE GENOMIC DNA]</scope>
</reference>
<dbReference type="Proteomes" id="UP000287651">
    <property type="component" value="Unassembled WGS sequence"/>
</dbReference>
<evidence type="ECO:0000313" key="2">
    <source>
        <dbReference type="Proteomes" id="UP000287651"/>
    </source>
</evidence>
<protein>
    <submittedName>
        <fullName evidence="1">Uncharacterized protein</fullName>
    </submittedName>
</protein>
<organism evidence="1 2">
    <name type="scientific">Ensete ventricosum</name>
    <name type="common">Abyssinian banana</name>
    <name type="synonym">Musa ensete</name>
    <dbReference type="NCBI Taxonomy" id="4639"/>
    <lineage>
        <taxon>Eukaryota</taxon>
        <taxon>Viridiplantae</taxon>
        <taxon>Streptophyta</taxon>
        <taxon>Embryophyta</taxon>
        <taxon>Tracheophyta</taxon>
        <taxon>Spermatophyta</taxon>
        <taxon>Magnoliopsida</taxon>
        <taxon>Liliopsida</taxon>
        <taxon>Zingiberales</taxon>
        <taxon>Musaceae</taxon>
        <taxon>Ensete</taxon>
    </lineage>
</organism>
<evidence type="ECO:0000313" key="1">
    <source>
        <dbReference type="EMBL" id="RRT80214.1"/>
    </source>
</evidence>
<comment type="caution">
    <text evidence="1">The sequence shown here is derived from an EMBL/GenBank/DDBJ whole genome shotgun (WGS) entry which is preliminary data.</text>
</comment>
<dbReference type="AlphaFoldDB" id="A0A427AVB7"/>
<gene>
    <name evidence="1" type="ORF">B296_00001920</name>
</gene>
<dbReference type="EMBL" id="AMZH03001199">
    <property type="protein sequence ID" value="RRT80214.1"/>
    <property type="molecule type" value="Genomic_DNA"/>
</dbReference>
<proteinExistence type="predicted"/>